<dbReference type="Gramene" id="OPUNC11G04170.1">
    <property type="protein sequence ID" value="OPUNC11G04170.1"/>
    <property type="gene ID" value="OPUNC11G04170"/>
</dbReference>
<organism evidence="2">
    <name type="scientific">Oryza punctata</name>
    <name type="common">Red rice</name>
    <dbReference type="NCBI Taxonomy" id="4537"/>
    <lineage>
        <taxon>Eukaryota</taxon>
        <taxon>Viridiplantae</taxon>
        <taxon>Streptophyta</taxon>
        <taxon>Embryophyta</taxon>
        <taxon>Tracheophyta</taxon>
        <taxon>Spermatophyta</taxon>
        <taxon>Magnoliopsida</taxon>
        <taxon>Liliopsida</taxon>
        <taxon>Poales</taxon>
        <taxon>Poaceae</taxon>
        <taxon>BOP clade</taxon>
        <taxon>Oryzoideae</taxon>
        <taxon>Oryzeae</taxon>
        <taxon>Oryzinae</taxon>
        <taxon>Oryza</taxon>
    </lineage>
</organism>
<proteinExistence type="predicted"/>
<reference evidence="2" key="1">
    <citation type="submission" date="2015-04" db="UniProtKB">
        <authorList>
            <consortium name="EnsemblPlants"/>
        </authorList>
    </citation>
    <scope>IDENTIFICATION</scope>
</reference>
<evidence type="ECO:0000256" key="1">
    <source>
        <dbReference type="SAM" id="MobiDB-lite"/>
    </source>
</evidence>
<dbReference type="AlphaFoldDB" id="A0A0E0MCY1"/>
<feature type="compositionally biased region" description="Basic residues" evidence="1">
    <location>
        <begin position="7"/>
        <end position="17"/>
    </location>
</feature>
<name>A0A0E0MCY1_ORYPU</name>
<sequence length="84" mass="10066">MDDRNRCRTRKRRKRIRTTTTQENRDTDQNTLIIPVDDEELGPIAAQRNAHPLHFRSFQIQTHPAPPPLLQRLLDPKIHRLYYN</sequence>
<protein>
    <submittedName>
        <fullName evidence="2">Uncharacterized protein</fullName>
    </submittedName>
</protein>
<evidence type="ECO:0000313" key="3">
    <source>
        <dbReference type="Proteomes" id="UP000026962"/>
    </source>
</evidence>
<reference evidence="2" key="2">
    <citation type="submission" date="2018-05" db="EMBL/GenBank/DDBJ databases">
        <title>OpunRS2 (Oryza punctata Reference Sequence Version 2).</title>
        <authorList>
            <person name="Zhang J."/>
            <person name="Kudrna D."/>
            <person name="Lee S."/>
            <person name="Talag J."/>
            <person name="Welchert J."/>
            <person name="Wing R.A."/>
        </authorList>
    </citation>
    <scope>NUCLEOTIDE SEQUENCE [LARGE SCALE GENOMIC DNA]</scope>
</reference>
<keyword evidence="3" id="KW-1185">Reference proteome</keyword>
<dbReference type="Proteomes" id="UP000026962">
    <property type="component" value="Chromosome 11"/>
</dbReference>
<dbReference type="EnsemblPlants" id="OPUNC11G04170.1">
    <property type="protein sequence ID" value="OPUNC11G04170.1"/>
    <property type="gene ID" value="OPUNC11G04170"/>
</dbReference>
<feature type="region of interest" description="Disordered" evidence="1">
    <location>
        <begin position="1"/>
        <end position="29"/>
    </location>
</feature>
<dbReference type="HOGENOM" id="CLU_2531354_0_0_1"/>
<evidence type="ECO:0000313" key="2">
    <source>
        <dbReference type="EnsemblPlants" id="OPUNC11G04170.1"/>
    </source>
</evidence>
<accession>A0A0E0MCY1</accession>